<accession>A0ABT7ABZ5</accession>
<keyword evidence="2" id="KW-1185">Reference proteome</keyword>
<dbReference type="EMBL" id="JASJEV010000001">
    <property type="protein sequence ID" value="MDJ1156888.1"/>
    <property type="molecule type" value="Genomic_DNA"/>
</dbReference>
<sequence length="180" mass="19608">MPKRSASPRDEHLPQGLVAGGLAFEVVAAAAEGTVTPPEWVQLTPRGRVTARDGRVFVYVVGNGAGFDLGRRTEAEQRAVGRLRWPVAVLPDGLAARLQTPARVIALSVEDAAKMRAKHPLERRHFDEIDALLADYDDATVAANGKLVVTGRVDGRLRRLVVKLTSAGELLLNSYHFRRD</sequence>
<name>A0ABT7ABZ5_9HYPH</name>
<dbReference type="Proteomes" id="UP001321492">
    <property type="component" value="Unassembled WGS sequence"/>
</dbReference>
<proteinExistence type="predicted"/>
<organism evidence="1 2">
    <name type="scientific">Chelatococcus albus</name>
    <dbReference type="NCBI Taxonomy" id="3047466"/>
    <lineage>
        <taxon>Bacteria</taxon>
        <taxon>Pseudomonadati</taxon>
        <taxon>Pseudomonadota</taxon>
        <taxon>Alphaproteobacteria</taxon>
        <taxon>Hyphomicrobiales</taxon>
        <taxon>Chelatococcaceae</taxon>
        <taxon>Chelatococcus</taxon>
    </lineage>
</organism>
<evidence type="ECO:0000313" key="1">
    <source>
        <dbReference type="EMBL" id="MDJ1156888.1"/>
    </source>
</evidence>
<gene>
    <name evidence="1" type="ORF">QNA08_01345</name>
</gene>
<protein>
    <submittedName>
        <fullName evidence="1">Uncharacterized protein</fullName>
    </submittedName>
</protein>
<evidence type="ECO:0000313" key="2">
    <source>
        <dbReference type="Proteomes" id="UP001321492"/>
    </source>
</evidence>
<dbReference type="RefSeq" id="WP_283738880.1">
    <property type="nucleotide sequence ID" value="NZ_JASJEV010000001.1"/>
</dbReference>
<comment type="caution">
    <text evidence="1">The sequence shown here is derived from an EMBL/GenBank/DDBJ whole genome shotgun (WGS) entry which is preliminary data.</text>
</comment>
<reference evidence="1 2" key="1">
    <citation type="submission" date="2023-05" db="EMBL/GenBank/DDBJ databases">
        <title>Chelatococcus sp. nov., a moderately thermophilic bacterium isolated from hot spring microbial mat.</title>
        <authorList>
            <person name="Hu C.-J."/>
            <person name="Li W.-J."/>
        </authorList>
    </citation>
    <scope>NUCLEOTIDE SEQUENCE [LARGE SCALE GENOMIC DNA]</scope>
    <source>
        <strain evidence="1 2">SYSU G07232</strain>
    </source>
</reference>